<feature type="coiled-coil region" evidence="1">
    <location>
        <begin position="217"/>
        <end position="251"/>
    </location>
</feature>
<dbReference type="GeneID" id="94837831"/>
<accession>A0A1J4KB99</accession>
<evidence type="ECO:0000256" key="2">
    <source>
        <dbReference type="SAM" id="MobiDB-lite"/>
    </source>
</evidence>
<sequence length="312" mass="36053">MSASNSRPSSRSSGNNQPQSPTSQATNATPRLLSKEEAKKIEEIESKYPDVTNADIKVLRQMKKAAIEAFDYDQSQDIQIYIDLSTKDNTAKVISAFQDWLREGILDAIGNYESNKVEVDQEAEDKELHIREDTNTVFEAMKKRHLEEITDVETQRRIAYLREENRESSEVKHLLNQSKKLATNDDVTGAKQFKKRAEAQRDDDREARKYAVDAKYDKLLEQTKQKQRAELDILQARLESLLSEAQTIHDEEIKAQQKKVTVFIHYSLQKAITEGNKQLVKKEQMPQVTTALKKYVRTLLKEQRKEYFIDGE</sequence>
<proteinExistence type="predicted"/>
<comment type="caution">
    <text evidence="3">The sequence shown here is derived from an EMBL/GenBank/DDBJ whole genome shotgun (WGS) entry which is preliminary data.</text>
</comment>
<dbReference type="AlphaFoldDB" id="A0A1J4KB99"/>
<dbReference type="EMBL" id="MLAK01000675">
    <property type="protein sequence ID" value="OHT08184.1"/>
    <property type="molecule type" value="Genomic_DNA"/>
</dbReference>
<reference evidence="3" key="1">
    <citation type="submission" date="2016-10" db="EMBL/GenBank/DDBJ databases">
        <authorList>
            <person name="Benchimol M."/>
            <person name="Almeida L.G."/>
            <person name="Vasconcelos A.T."/>
            <person name="Perreira-Neves A."/>
            <person name="Rosa I.A."/>
            <person name="Tasca T."/>
            <person name="Bogo M.R."/>
            <person name="de Souza W."/>
        </authorList>
    </citation>
    <scope>NUCLEOTIDE SEQUENCE [LARGE SCALE GENOMIC DNA]</scope>
    <source>
        <strain evidence="3">K</strain>
    </source>
</reference>
<protein>
    <submittedName>
        <fullName evidence="3">Uncharacterized protein</fullName>
    </submittedName>
</protein>
<feature type="compositionally biased region" description="Low complexity" evidence="2">
    <location>
        <begin position="1"/>
        <end position="21"/>
    </location>
</feature>
<evidence type="ECO:0000313" key="4">
    <source>
        <dbReference type="Proteomes" id="UP000179807"/>
    </source>
</evidence>
<feature type="region of interest" description="Disordered" evidence="2">
    <location>
        <begin position="1"/>
        <end position="38"/>
    </location>
</feature>
<dbReference type="Proteomes" id="UP000179807">
    <property type="component" value="Unassembled WGS sequence"/>
</dbReference>
<keyword evidence="4" id="KW-1185">Reference proteome</keyword>
<dbReference type="RefSeq" id="XP_068361320.1">
    <property type="nucleotide sequence ID" value="XM_068503127.1"/>
</dbReference>
<organism evidence="3 4">
    <name type="scientific">Tritrichomonas foetus</name>
    <dbReference type="NCBI Taxonomy" id="1144522"/>
    <lineage>
        <taxon>Eukaryota</taxon>
        <taxon>Metamonada</taxon>
        <taxon>Parabasalia</taxon>
        <taxon>Tritrichomonadida</taxon>
        <taxon>Tritrichomonadidae</taxon>
        <taxon>Tritrichomonas</taxon>
    </lineage>
</organism>
<name>A0A1J4KB99_9EUKA</name>
<dbReference type="OrthoDB" id="10573332at2759"/>
<evidence type="ECO:0000313" key="3">
    <source>
        <dbReference type="EMBL" id="OHT08184.1"/>
    </source>
</evidence>
<evidence type="ECO:0000256" key="1">
    <source>
        <dbReference type="SAM" id="Coils"/>
    </source>
</evidence>
<gene>
    <name evidence="3" type="ORF">TRFO_23398</name>
</gene>
<dbReference type="VEuPathDB" id="TrichDB:TRFO_23398"/>
<keyword evidence="1" id="KW-0175">Coiled coil</keyword>